<evidence type="ECO:0000259" key="2">
    <source>
        <dbReference type="Pfam" id="PF10099"/>
    </source>
</evidence>
<organism evidence="3 4">
    <name type="scientific">Cyanobium gracile UHCC 0139</name>
    <dbReference type="NCBI Taxonomy" id="3110308"/>
    <lineage>
        <taxon>Bacteria</taxon>
        <taxon>Bacillati</taxon>
        <taxon>Cyanobacteriota</taxon>
        <taxon>Cyanophyceae</taxon>
        <taxon>Synechococcales</taxon>
        <taxon>Prochlorococcaceae</taxon>
        <taxon>Cyanobium</taxon>
    </lineage>
</organism>
<protein>
    <submittedName>
        <fullName evidence="3">Anti-sigma factor</fullName>
    </submittedName>
</protein>
<dbReference type="PANTHER" id="PTHR37461">
    <property type="entry name" value="ANTI-SIGMA-K FACTOR RSKA"/>
    <property type="match status" value="1"/>
</dbReference>
<dbReference type="InterPro" id="IPR051474">
    <property type="entry name" value="Anti-sigma-K/W_factor"/>
</dbReference>
<reference evidence="3 4" key="1">
    <citation type="submission" date="2023-12" db="EMBL/GenBank/DDBJ databases">
        <title>Baltic Sea Cyanobacteria.</title>
        <authorList>
            <person name="Delbaje E."/>
            <person name="Fewer D.P."/>
            <person name="Shishido T.K."/>
        </authorList>
    </citation>
    <scope>NUCLEOTIDE SEQUENCE [LARGE SCALE GENOMIC DNA]</scope>
    <source>
        <strain evidence="3 4">UHCC 0139</strain>
    </source>
</reference>
<feature type="domain" description="Anti-sigma K factor RskA C-terminal" evidence="2">
    <location>
        <begin position="94"/>
        <end position="227"/>
    </location>
</feature>
<name>A0ABU5RQ71_9CYAN</name>
<evidence type="ECO:0000313" key="4">
    <source>
        <dbReference type="Proteomes" id="UP001304461"/>
    </source>
</evidence>
<sequence>MNTHATTTPGPSGIDALLAGHALGDLDEEEREQLSVLLKERPELRGRLRQFSTTLELLPLALPATAVPPPALRRRLLEPRPQRRPWRLWLVPSLLAAGLLVLAGELHQTRQQLAGLQRQLSPAPLADPRVMPLQAVQPGQQAVGEVLVTGNRTHNLLTLSHLPPLPPQRTYRLWATVDGKTVGCVHFVPNARGQVAMPIPLSPTSQASAVSVSVEGDPNGPAPRGPVLLTSSL</sequence>
<comment type="caution">
    <text evidence="3">The sequence shown here is derived from an EMBL/GenBank/DDBJ whole genome shotgun (WGS) entry which is preliminary data.</text>
</comment>
<dbReference type="Pfam" id="PF10099">
    <property type="entry name" value="RskA_C"/>
    <property type="match status" value="1"/>
</dbReference>
<gene>
    <name evidence="3" type="ORF">VB738_01400</name>
</gene>
<evidence type="ECO:0000256" key="1">
    <source>
        <dbReference type="SAM" id="MobiDB-lite"/>
    </source>
</evidence>
<proteinExistence type="predicted"/>
<evidence type="ECO:0000313" key="3">
    <source>
        <dbReference type="EMBL" id="MEA5389905.1"/>
    </source>
</evidence>
<dbReference type="EMBL" id="JAYGHX010000001">
    <property type="protein sequence ID" value="MEA5389905.1"/>
    <property type="molecule type" value="Genomic_DNA"/>
</dbReference>
<dbReference type="PANTHER" id="PTHR37461:SF1">
    <property type="entry name" value="ANTI-SIGMA-K FACTOR RSKA"/>
    <property type="match status" value="1"/>
</dbReference>
<feature type="region of interest" description="Disordered" evidence="1">
    <location>
        <begin position="210"/>
        <end position="233"/>
    </location>
</feature>
<accession>A0ABU5RQ71</accession>
<dbReference type="Proteomes" id="UP001304461">
    <property type="component" value="Unassembled WGS sequence"/>
</dbReference>
<dbReference type="RefSeq" id="WP_323304031.1">
    <property type="nucleotide sequence ID" value="NZ_JAYGHX010000001.1"/>
</dbReference>
<dbReference type="InterPro" id="IPR018764">
    <property type="entry name" value="RskA_C"/>
</dbReference>
<keyword evidence="4" id="KW-1185">Reference proteome</keyword>